<dbReference type="Proteomes" id="UP001497480">
    <property type="component" value="Unassembled WGS sequence"/>
</dbReference>
<dbReference type="EMBL" id="CAXHTB010000011">
    <property type="protein sequence ID" value="CAL0314741.1"/>
    <property type="molecule type" value="Genomic_DNA"/>
</dbReference>
<name>A0AAV1X156_LUPLU</name>
<dbReference type="AlphaFoldDB" id="A0AAV1X156"/>
<keyword evidence="2" id="KW-1185">Reference proteome</keyword>
<evidence type="ECO:0000313" key="1">
    <source>
        <dbReference type="EMBL" id="CAL0314741.1"/>
    </source>
</evidence>
<proteinExistence type="predicted"/>
<sequence>MQTTHSLIGKIGISICEVVVCSCLSLLIPSKCPLIGGCPSSIEVWFVNKRNPEWKCFDTIIKRRPIFAKLHRLDPPFEKQKH</sequence>
<evidence type="ECO:0008006" key="3">
    <source>
        <dbReference type="Google" id="ProtNLM"/>
    </source>
</evidence>
<protein>
    <recommendedName>
        <fullName evidence="3">Secreted protein</fullName>
    </recommendedName>
</protein>
<evidence type="ECO:0000313" key="2">
    <source>
        <dbReference type="Proteomes" id="UP001497480"/>
    </source>
</evidence>
<organism evidence="1 2">
    <name type="scientific">Lupinus luteus</name>
    <name type="common">European yellow lupine</name>
    <dbReference type="NCBI Taxonomy" id="3873"/>
    <lineage>
        <taxon>Eukaryota</taxon>
        <taxon>Viridiplantae</taxon>
        <taxon>Streptophyta</taxon>
        <taxon>Embryophyta</taxon>
        <taxon>Tracheophyta</taxon>
        <taxon>Spermatophyta</taxon>
        <taxon>Magnoliopsida</taxon>
        <taxon>eudicotyledons</taxon>
        <taxon>Gunneridae</taxon>
        <taxon>Pentapetalae</taxon>
        <taxon>rosids</taxon>
        <taxon>fabids</taxon>
        <taxon>Fabales</taxon>
        <taxon>Fabaceae</taxon>
        <taxon>Papilionoideae</taxon>
        <taxon>50 kb inversion clade</taxon>
        <taxon>genistoids sensu lato</taxon>
        <taxon>core genistoids</taxon>
        <taxon>Genisteae</taxon>
        <taxon>Lupinus</taxon>
    </lineage>
</organism>
<reference evidence="1 2" key="1">
    <citation type="submission" date="2024-03" db="EMBL/GenBank/DDBJ databases">
        <authorList>
            <person name="Martinez-Hernandez J."/>
        </authorList>
    </citation>
    <scope>NUCLEOTIDE SEQUENCE [LARGE SCALE GENOMIC DNA]</scope>
</reference>
<accession>A0AAV1X156</accession>
<gene>
    <name evidence="1" type="ORF">LLUT_LOCUS15801</name>
</gene>
<comment type="caution">
    <text evidence="1">The sequence shown here is derived from an EMBL/GenBank/DDBJ whole genome shotgun (WGS) entry which is preliminary data.</text>
</comment>